<evidence type="ECO:0000313" key="2">
    <source>
        <dbReference type="EMBL" id="EGJ51848.1"/>
    </source>
</evidence>
<evidence type="ECO:0000256" key="1">
    <source>
        <dbReference type="SAM" id="MobiDB-lite"/>
    </source>
</evidence>
<dbReference type="Proteomes" id="UP000007844">
    <property type="component" value="Chromosome"/>
</dbReference>
<keyword evidence="3" id="KW-1185">Reference proteome</keyword>
<dbReference type="EMBL" id="CP003221">
    <property type="protein sequence ID" value="EGJ51848.1"/>
    <property type="molecule type" value="Genomic_DNA"/>
</dbReference>
<dbReference type="RefSeq" id="WP_014261462.1">
    <property type="nucleotide sequence ID" value="NC_016629.1"/>
</dbReference>
<dbReference type="KEGG" id="daf:Desaf_3568"/>
<name>F3YY72_DESAF</name>
<gene>
    <name evidence="2" type="ORF">Desaf_3568</name>
</gene>
<protein>
    <submittedName>
        <fullName evidence="2">Uncharacterized protein</fullName>
    </submittedName>
</protein>
<feature type="region of interest" description="Disordered" evidence="1">
    <location>
        <begin position="1"/>
        <end position="29"/>
    </location>
</feature>
<dbReference type="HOGENOM" id="CLU_2105005_0_0_7"/>
<reference evidence="2 3" key="1">
    <citation type="journal article" date="2011" name="J. Bacteriol.">
        <title>Genome sequence of the mercury-methylating and pleomorphic Desulfovibrio africanus Strain Walvis Bay.</title>
        <authorList>
            <person name="Brown S.D."/>
            <person name="Wall J.D."/>
            <person name="Kucken A.M."/>
            <person name="Gilmour C.C."/>
            <person name="Podar M."/>
            <person name="Brandt C.C."/>
            <person name="Teshima H."/>
            <person name="Detter J.C."/>
            <person name="Han C.S."/>
            <person name="Land M.L."/>
            <person name="Lucas S."/>
            <person name="Han J."/>
            <person name="Pennacchio L."/>
            <person name="Nolan M."/>
            <person name="Pitluck S."/>
            <person name="Woyke T."/>
            <person name="Goodwin L."/>
            <person name="Palumbo A.V."/>
            <person name="Elias D.A."/>
        </authorList>
    </citation>
    <scope>NUCLEOTIDE SEQUENCE [LARGE SCALE GENOMIC DNA]</scope>
    <source>
        <strain evidence="2 3">Walvis Bay</strain>
    </source>
</reference>
<proteinExistence type="predicted"/>
<dbReference type="STRING" id="690850.Desaf_3568"/>
<accession>F3YY72</accession>
<feature type="compositionally biased region" description="Polar residues" evidence="1">
    <location>
        <begin position="1"/>
        <end position="17"/>
    </location>
</feature>
<dbReference type="AlphaFoldDB" id="F3YY72"/>
<evidence type="ECO:0000313" key="3">
    <source>
        <dbReference type="Proteomes" id="UP000007844"/>
    </source>
</evidence>
<sequence length="115" mass="12088">MAKTTARTSRSKASPETSGKPAAMPGSRLVTRAVPAPAEAVMYIGPARLGRLHLQRNTVFSGGILPAQVQALAQASAEFASLIVPLSKTGEARQMLRNPKSELARAHAAVARMEV</sequence>
<organism evidence="2 3">
    <name type="scientific">Desulfocurvibacter africanus subsp. africanus str. Walvis Bay</name>
    <dbReference type="NCBI Taxonomy" id="690850"/>
    <lineage>
        <taxon>Bacteria</taxon>
        <taxon>Pseudomonadati</taxon>
        <taxon>Thermodesulfobacteriota</taxon>
        <taxon>Desulfovibrionia</taxon>
        <taxon>Desulfovibrionales</taxon>
        <taxon>Desulfovibrionaceae</taxon>
        <taxon>Desulfocurvibacter</taxon>
    </lineage>
</organism>